<dbReference type="PATRIC" id="fig|362787.3.peg.999"/>
<protein>
    <recommendedName>
        <fullName evidence="1">Phosphatidylglycerol lysyltransferase C-terminal domain-containing protein</fullName>
    </recommendedName>
</protein>
<dbReference type="Proteomes" id="UP000031465">
    <property type="component" value="Unassembled WGS sequence"/>
</dbReference>
<dbReference type="InterPro" id="IPR016732">
    <property type="entry name" value="UCP018688"/>
</dbReference>
<feature type="domain" description="Phosphatidylglycerol lysyltransferase C-terminal" evidence="1">
    <location>
        <begin position="20"/>
        <end position="276"/>
    </location>
</feature>
<dbReference type="EMBL" id="JSAN01000064">
    <property type="protein sequence ID" value="KIC72050.1"/>
    <property type="molecule type" value="Genomic_DNA"/>
</dbReference>
<gene>
    <name evidence="2" type="ORF">DB44_CR00020</name>
</gene>
<name>A0A0C1JL88_9BACT</name>
<dbReference type="InterPro" id="IPR016181">
    <property type="entry name" value="Acyl_CoA_acyltransferase"/>
</dbReference>
<proteinExistence type="predicted"/>
<evidence type="ECO:0000313" key="2">
    <source>
        <dbReference type="EMBL" id="KIC72050.1"/>
    </source>
</evidence>
<dbReference type="Gene3D" id="3.40.630.30">
    <property type="match status" value="2"/>
</dbReference>
<dbReference type="InterPro" id="IPR024320">
    <property type="entry name" value="LPG_synthase_C"/>
</dbReference>
<evidence type="ECO:0000259" key="1">
    <source>
        <dbReference type="Pfam" id="PF09924"/>
    </source>
</evidence>
<accession>A0A0C1JL88</accession>
<organism evidence="2 3">
    <name type="scientific">Candidatus Protochlamydia amoebophila</name>
    <dbReference type="NCBI Taxonomy" id="362787"/>
    <lineage>
        <taxon>Bacteria</taxon>
        <taxon>Pseudomonadati</taxon>
        <taxon>Chlamydiota</taxon>
        <taxon>Chlamydiia</taxon>
        <taxon>Parachlamydiales</taxon>
        <taxon>Parachlamydiaceae</taxon>
        <taxon>Candidatus Protochlamydia</taxon>
    </lineage>
</organism>
<sequence length="285" mass="33628">MCKEPLNLSHQTLLTQKFRQMRLVISEYSFANLYLFRKQHEYEVIFGEDIYIKGIDRGKLPFIMLTSIPHPKVSSEIIFFLNTGYFLFPIPEEWNPLFDFPLNFSFEDADSDYLFKVEKLAFFSGRHLSKKRNLVKQLFDRYQIKTAQLTQKNKSDALKILIDWQDQQTQQEQTDYFSCLEAIKLLECLNLEGVIIYIDGKPAGFTIGEYLTPTCFVIHFAKGDANIHGLYQYLYQYQAQILSKQTEWINLEQDLGLPFLRQAKHSYVPDRMILKQRARDKNKEA</sequence>
<comment type="caution">
    <text evidence="2">The sequence shown here is derived from an EMBL/GenBank/DDBJ whole genome shotgun (WGS) entry which is preliminary data.</text>
</comment>
<dbReference type="Pfam" id="PF09924">
    <property type="entry name" value="LPG_synthase_C"/>
    <property type="match status" value="1"/>
</dbReference>
<dbReference type="AlphaFoldDB" id="A0A0C1JL88"/>
<evidence type="ECO:0000313" key="3">
    <source>
        <dbReference type="Proteomes" id="UP000031465"/>
    </source>
</evidence>
<dbReference type="PANTHER" id="PTHR41373">
    <property type="entry name" value="DUF2156 DOMAIN-CONTAINING PROTEIN"/>
    <property type="match status" value="1"/>
</dbReference>
<reference evidence="2 3" key="1">
    <citation type="journal article" date="2014" name="Mol. Biol. Evol.">
        <title>Massive expansion of Ubiquitination-related gene families within the Chlamydiae.</title>
        <authorList>
            <person name="Domman D."/>
            <person name="Collingro A."/>
            <person name="Lagkouvardos I."/>
            <person name="Gehre L."/>
            <person name="Weinmaier T."/>
            <person name="Rattei T."/>
            <person name="Subtil A."/>
            <person name="Horn M."/>
        </authorList>
    </citation>
    <scope>NUCLEOTIDE SEQUENCE [LARGE SCALE GENOMIC DNA]</scope>
    <source>
        <strain evidence="2 3">EI2</strain>
    </source>
</reference>
<dbReference type="PANTHER" id="PTHR41373:SF1">
    <property type="entry name" value="PHOSPHATIDYLGLYCEROL LYSYLTRANSFERASE C-TERMINAL DOMAIN-CONTAINING PROTEIN"/>
    <property type="match status" value="1"/>
</dbReference>
<dbReference type="SUPFAM" id="SSF55729">
    <property type="entry name" value="Acyl-CoA N-acyltransferases (Nat)"/>
    <property type="match status" value="2"/>
</dbReference>
<dbReference type="RefSeq" id="WP_039358090.1">
    <property type="nucleotide sequence ID" value="NZ_JSAN01000064.1"/>
</dbReference>